<evidence type="ECO:0008006" key="4">
    <source>
        <dbReference type="Google" id="ProtNLM"/>
    </source>
</evidence>
<sequence length="251" mass="27783">MRFSTTLLPLALALRASAMYDDWYFGNMFALGPTSNNVHITKATYSLVPPAVPCGSQQNGSDEAPWLAIWVGLSASMSDQTADLFQPLLNWSPDQESQACPASNQEWCVATSTYHLSGQVQDPYVPVPNDSQLDFTITVDQASNKIIQQVSVNGKEISHQADDKTINPTYIYSSNECYLDACGTLAAYSWKNMTIHLSDADLNFQNTIALDGARDSGMTTPDNGKTWHINSMRIDRDYFYPDQQDHECGSD</sequence>
<keyword evidence="1" id="KW-0732">Signal</keyword>
<feature type="chain" id="PRO_5001495448" description="Concanavalin A-like lectin/glucanase" evidence="1">
    <location>
        <begin position="19"/>
        <end position="251"/>
    </location>
</feature>
<proteinExistence type="predicted"/>
<dbReference type="Proteomes" id="UP000019804">
    <property type="component" value="Unassembled WGS sequence"/>
</dbReference>
<dbReference type="GeneID" id="63693143"/>
<keyword evidence="3" id="KW-1185">Reference proteome</keyword>
<gene>
    <name evidence="2" type="ORF">EURHEDRAFT_223767</name>
</gene>
<reference evidence="3" key="1">
    <citation type="journal article" date="2014" name="Nat. Commun.">
        <title>Genomic adaptations of the halophilic Dead Sea filamentous fungus Eurotium rubrum.</title>
        <authorList>
            <person name="Kis-Papo T."/>
            <person name="Weig A.R."/>
            <person name="Riley R."/>
            <person name="Persoh D."/>
            <person name="Salamov A."/>
            <person name="Sun H."/>
            <person name="Lipzen A."/>
            <person name="Wasser S.P."/>
            <person name="Rambold G."/>
            <person name="Grigoriev I.V."/>
            <person name="Nevo E."/>
        </authorList>
    </citation>
    <scope>NUCLEOTIDE SEQUENCE [LARGE SCALE GENOMIC DNA]</scope>
    <source>
        <strain evidence="3">CBS 135680</strain>
    </source>
</reference>
<dbReference type="AlphaFoldDB" id="A0A017S5J8"/>
<evidence type="ECO:0000256" key="1">
    <source>
        <dbReference type="SAM" id="SignalP"/>
    </source>
</evidence>
<dbReference type="RefSeq" id="XP_040635599.1">
    <property type="nucleotide sequence ID" value="XM_040778019.1"/>
</dbReference>
<accession>A0A017S5J8</accession>
<dbReference type="HOGENOM" id="CLU_068720_2_0_1"/>
<feature type="signal peptide" evidence="1">
    <location>
        <begin position="1"/>
        <end position="18"/>
    </location>
</feature>
<name>A0A017S5J8_ASPRC</name>
<dbReference type="EMBL" id="KK088440">
    <property type="protein sequence ID" value="EYE91909.1"/>
    <property type="molecule type" value="Genomic_DNA"/>
</dbReference>
<evidence type="ECO:0000313" key="3">
    <source>
        <dbReference type="Proteomes" id="UP000019804"/>
    </source>
</evidence>
<evidence type="ECO:0000313" key="2">
    <source>
        <dbReference type="EMBL" id="EYE91909.1"/>
    </source>
</evidence>
<dbReference type="OrthoDB" id="5086500at2759"/>
<protein>
    <recommendedName>
        <fullName evidence="4">Concanavalin A-like lectin/glucanase</fullName>
    </recommendedName>
</protein>
<organism evidence="2 3">
    <name type="scientific">Aspergillus ruber (strain CBS 135680)</name>
    <dbReference type="NCBI Taxonomy" id="1388766"/>
    <lineage>
        <taxon>Eukaryota</taxon>
        <taxon>Fungi</taxon>
        <taxon>Dikarya</taxon>
        <taxon>Ascomycota</taxon>
        <taxon>Pezizomycotina</taxon>
        <taxon>Eurotiomycetes</taxon>
        <taxon>Eurotiomycetidae</taxon>
        <taxon>Eurotiales</taxon>
        <taxon>Aspergillaceae</taxon>
        <taxon>Aspergillus</taxon>
        <taxon>Aspergillus subgen. Aspergillus</taxon>
    </lineage>
</organism>